<dbReference type="PANTHER" id="PTHR30002:SF4">
    <property type="entry name" value="EPOXYQUEUOSINE REDUCTASE"/>
    <property type="match status" value="1"/>
</dbReference>
<dbReference type="Pfam" id="PF13484">
    <property type="entry name" value="Fer4_16"/>
    <property type="match status" value="1"/>
</dbReference>
<sequence length="315" mass="36156">MALSSDFIKQKAHELGFHKVGITNAVYTKKEHGNLETWLSQGKHGEMNWMKKRKSERGNIFEYFPEVKTIVSLGYNYYVGKNQSDIQSNYKISNYAWGDDYHDIIKTKLFSLLEEVKKQSPGIKGLVCVDTAPLMEKVWAQRAGLGWQGKHTNLISSDYGSWLFLGEILLDIELDIDEPFSEDLCGSCTACIDACPTQALDEYILDSSKCISYLTIEHRGEFFEGQDDLDGWIYGCDVCQEVCPWNISFSKVSDESYFEPRNKIIENTDQDWNNLNQSDFSTIFKKSAIKRTKFSGLKRNIANNKKMKKNCEDKK</sequence>
<dbReference type="PANTHER" id="PTHR30002">
    <property type="entry name" value="EPOXYQUEUOSINE REDUCTASE"/>
    <property type="match status" value="1"/>
</dbReference>
<dbReference type="NCBIfam" id="TIGR00276">
    <property type="entry name" value="tRNA epoxyqueuosine(34) reductase QueG"/>
    <property type="match status" value="1"/>
</dbReference>
<keyword evidence="1" id="KW-0479">Metal-binding</keyword>
<dbReference type="InterPro" id="IPR004453">
    <property type="entry name" value="QueG"/>
</dbReference>
<dbReference type="InterPro" id="IPR013542">
    <property type="entry name" value="QueG_DUF1730"/>
</dbReference>
<protein>
    <recommendedName>
        <fullName evidence="6">4Fe-4S ferredoxin-type domain-containing protein</fullName>
    </recommendedName>
</protein>
<evidence type="ECO:0000256" key="1">
    <source>
        <dbReference type="ARBA" id="ARBA00022485"/>
    </source>
</evidence>
<name>A0A381YZR6_9ZZZZ</name>
<dbReference type="Pfam" id="PF08331">
    <property type="entry name" value="QueG_DUF1730"/>
    <property type="match status" value="1"/>
</dbReference>
<evidence type="ECO:0000313" key="7">
    <source>
        <dbReference type="EMBL" id="SVA82528.1"/>
    </source>
</evidence>
<dbReference type="PROSITE" id="PS51379">
    <property type="entry name" value="4FE4S_FER_2"/>
    <property type="match status" value="1"/>
</dbReference>
<dbReference type="AlphaFoldDB" id="A0A381YZR6"/>
<dbReference type="Gene3D" id="3.30.70.20">
    <property type="match status" value="1"/>
</dbReference>
<dbReference type="PROSITE" id="PS00198">
    <property type="entry name" value="4FE4S_FER_1"/>
    <property type="match status" value="1"/>
</dbReference>
<evidence type="ECO:0000259" key="6">
    <source>
        <dbReference type="PROSITE" id="PS51379"/>
    </source>
</evidence>
<organism evidence="7">
    <name type="scientific">marine metagenome</name>
    <dbReference type="NCBI Taxonomy" id="408172"/>
    <lineage>
        <taxon>unclassified sequences</taxon>
        <taxon>metagenomes</taxon>
        <taxon>ecological metagenomes</taxon>
    </lineage>
</organism>
<dbReference type="InterPro" id="IPR017900">
    <property type="entry name" value="4Fe4S_Fe_S_CS"/>
</dbReference>
<evidence type="ECO:0000256" key="5">
    <source>
        <dbReference type="ARBA" id="ARBA00023002"/>
    </source>
</evidence>
<dbReference type="GO" id="GO:0051539">
    <property type="term" value="F:4 iron, 4 sulfur cluster binding"/>
    <property type="evidence" value="ECO:0007669"/>
    <property type="project" value="UniProtKB-KW"/>
</dbReference>
<gene>
    <name evidence="7" type="ORF">METZ01_LOCUS135382</name>
</gene>
<keyword evidence="1" id="KW-0411">Iron-sulfur</keyword>
<reference evidence="7" key="1">
    <citation type="submission" date="2018-05" db="EMBL/GenBank/DDBJ databases">
        <authorList>
            <person name="Lanie J.A."/>
            <person name="Ng W.-L."/>
            <person name="Kazmierczak K.M."/>
            <person name="Andrzejewski T.M."/>
            <person name="Davidsen T.M."/>
            <person name="Wayne K.J."/>
            <person name="Tettelin H."/>
            <person name="Glass J.I."/>
            <person name="Rusch D."/>
            <person name="Podicherti R."/>
            <person name="Tsui H.-C.T."/>
            <person name="Winkler M.E."/>
        </authorList>
    </citation>
    <scope>NUCLEOTIDE SEQUENCE</scope>
</reference>
<dbReference type="InterPro" id="IPR017896">
    <property type="entry name" value="4Fe4S_Fe-S-bd"/>
</dbReference>
<dbReference type="EMBL" id="UINC01019486">
    <property type="protein sequence ID" value="SVA82528.1"/>
    <property type="molecule type" value="Genomic_DNA"/>
</dbReference>
<keyword evidence="2" id="KW-0963">Cytoplasm</keyword>
<keyword evidence="1" id="KW-0408">Iron</keyword>
<evidence type="ECO:0000256" key="3">
    <source>
        <dbReference type="ARBA" id="ARBA00022694"/>
    </source>
</evidence>
<keyword evidence="1" id="KW-0004">4Fe-4S</keyword>
<keyword evidence="3" id="KW-0819">tRNA processing</keyword>
<keyword evidence="5" id="KW-0560">Oxidoreductase</keyword>
<dbReference type="GO" id="GO:0052693">
    <property type="term" value="F:epoxyqueuosine reductase activity"/>
    <property type="evidence" value="ECO:0007669"/>
    <property type="project" value="TreeGrafter"/>
</dbReference>
<proteinExistence type="predicted"/>
<dbReference type="SUPFAM" id="SSF46548">
    <property type="entry name" value="alpha-helical ferredoxin"/>
    <property type="match status" value="1"/>
</dbReference>
<evidence type="ECO:0000256" key="2">
    <source>
        <dbReference type="ARBA" id="ARBA00022490"/>
    </source>
</evidence>
<dbReference type="GO" id="GO:0008616">
    <property type="term" value="P:tRNA queuosine(34) biosynthetic process"/>
    <property type="evidence" value="ECO:0007669"/>
    <property type="project" value="UniProtKB-KW"/>
</dbReference>
<accession>A0A381YZR6</accession>
<feature type="domain" description="4Fe-4S ferredoxin-type" evidence="6">
    <location>
        <begin position="176"/>
        <end position="206"/>
    </location>
</feature>
<keyword evidence="4" id="KW-0671">Queuosine biosynthesis</keyword>
<evidence type="ECO:0000256" key="4">
    <source>
        <dbReference type="ARBA" id="ARBA00022785"/>
    </source>
</evidence>